<dbReference type="GO" id="GO:0016020">
    <property type="term" value="C:membrane"/>
    <property type="evidence" value="ECO:0007669"/>
    <property type="project" value="UniProtKB-SubCell"/>
</dbReference>
<accession>A0A926IS96</accession>
<comment type="subcellular location">
    <subcellularLocation>
        <location evidence="1">Membrane</location>
        <topology evidence="1">Multi-pass membrane protein</topology>
    </subcellularLocation>
</comment>
<feature type="transmembrane region" description="Helical" evidence="5">
    <location>
        <begin position="322"/>
        <end position="340"/>
    </location>
</feature>
<feature type="transmembrane region" description="Helical" evidence="5">
    <location>
        <begin position="226"/>
        <end position="247"/>
    </location>
</feature>
<evidence type="ECO:0000256" key="1">
    <source>
        <dbReference type="ARBA" id="ARBA00004141"/>
    </source>
</evidence>
<reference evidence="7" key="1">
    <citation type="submission" date="2020-08" db="EMBL/GenBank/DDBJ databases">
        <title>Genome public.</title>
        <authorList>
            <person name="Liu C."/>
            <person name="Sun Q."/>
        </authorList>
    </citation>
    <scope>NUCLEOTIDE SEQUENCE</scope>
    <source>
        <strain evidence="7">NSJ-50</strain>
    </source>
</reference>
<dbReference type="PANTHER" id="PTHR37422">
    <property type="entry name" value="TEICHURONIC ACID BIOSYNTHESIS PROTEIN TUAE"/>
    <property type="match status" value="1"/>
</dbReference>
<evidence type="ECO:0000256" key="2">
    <source>
        <dbReference type="ARBA" id="ARBA00022692"/>
    </source>
</evidence>
<evidence type="ECO:0000313" key="8">
    <source>
        <dbReference type="Proteomes" id="UP000647416"/>
    </source>
</evidence>
<keyword evidence="8" id="KW-1185">Reference proteome</keyword>
<name>A0A926IS96_9FIRM</name>
<feature type="transmembrane region" description="Helical" evidence="5">
    <location>
        <begin position="60"/>
        <end position="80"/>
    </location>
</feature>
<organism evidence="7 8">
    <name type="scientific">Qingrenia yutianensis</name>
    <dbReference type="NCBI Taxonomy" id="2763676"/>
    <lineage>
        <taxon>Bacteria</taxon>
        <taxon>Bacillati</taxon>
        <taxon>Bacillota</taxon>
        <taxon>Clostridia</taxon>
        <taxon>Eubacteriales</taxon>
        <taxon>Oscillospiraceae</taxon>
        <taxon>Qingrenia</taxon>
    </lineage>
</organism>
<keyword evidence="2 5" id="KW-0812">Transmembrane</keyword>
<dbReference type="PANTHER" id="PTHR37422:SF13">
    <property type="entry name" value="LIPOPOLYSACCHARIDE BIOSYNTHESIS PROTEIN PA4999-RELATED"/>
    <property type="match status" value="1"/>
</dbReference>
<comment type="caution">
    <text evidence="7">The sequence shown here is derived from an EMBL/GenBank/DDBJ whole genome shotgun (WGS) entry which is preliminary data.</text>
</comment>
<evidence type="ECO:0000259" key="6">
    <source>
        <dbReference type="Pfam" id="PF04932"/>
    </source>
</evidence>
<sequence>MTVNAKEKISIDCFLAGIYFLCLPFTVVTTPFGSLLKLVTIPIVMMLLIRLFMGKSVLTFNYIHFFYGLYILFTAALLIVDNDEIAVTTTKDMALGALMLMLITVRIYNAREKEFLENVWLAVGVICVFVCLTSKEVMNEYESRTVIRILGFEEDQNQFCAYLVMPSLVCVKRITRKDRLFFAYIILLALSFYAILKTGSRGGLIGVFFGVAVYVLIGIKDVKVRIGVAIAAVLAVFLFYTAVMPLLPDDVRARYSVEAVKDDGGSGRFEIWSFLADYTFQRPERLIRGSGIFSTYSVMYSAGFQNGVAHNAYIQILHDQGLLGLLLFMTVIVLCITRNIKKEPAYSSAVLALLAFSMSLSFYVFKPYLNIMMMCAMSFEGTLPEQMICKGEIYDA</sequence>
<dbReference type="Proteomes" id="UP000647416">
    <property type="component" value="Unassembled WGS sequence"/>
</dbReference>
<keyword evidence="4 5" id="KW-0472">Membrane</keyword>
<dbReference type="EMBL" id="JACRTE010000001">
    <property type="protein sequence ID" value="MBC8595305.1"/>
    <property type="molecule type" value="Genomic_DNA"/>
</dbReference>
<feature type="transmembrane region" description="Helical" evidence="5">
    <location>
        <begin position="115"/>
        <end position="135"/>
    </location>
</feature>
<dbReference type="AlphaFoldDB" id="A0A926IS96"/>
<feature type="transmembrane region" description="Helical" evidence="5">
    <location>
        <begin position="180"/>
        <end position="196"/>
    </location>
</feature>
<evidence type="ECO:0000256" key="5">
    <source>
        <dbReference type="SAM" id="Phobius"/>
    </source>
</evidence>
<dbReference type="RefSeq" id="WP_262431030.1">
    <property type="nucleotide sequence ID" value="NZ_JACRTE010000001.1"/>
</dbReference>
<evidence type="ECO:0000256" key="4">
    <source>
        <dbReference type="ARBA" id="ARBA00023136"/>
    </source>
</evidence>
<dbReference type="GO" id="GO:0016874">
    <property type="term" value="F:ligase activity"/>
    <property type="evidence" value="ECO:0007669"/>
    <property type="project" value="UniProtKB-KW"/>
</dbReference>
<dbReference type="InterPro" id="IPR051533">
    <property type="entry name" value="WaaL-like"/>
</dbReference>
<evidence type="ECO:0000313" key="7">
    <source>
        <dbReference type="EMBL" id="MBC8595305.1"/>
    </source>
</evidence>
<dbReference type="InterPro" id="IPR007016">
    <property type="entry name" value="O-antigen_ligase-rel_domated"/>
</dbReference>
<feature type="transmembrane region" description="Helical" evidence="5">
    <location>
        <begin position="346"/>
        <end position="365"/>
    </location>
</feature>
<gene>
    <name evidence="7" type="ORF">H8706_00250</name>
</gene>
<keyword evidence="3 5" id="KW-1133">Transmembrane helix</keyword>
<evidence type="ECO:0000256" key="3">
    <source>
        <dbReference type="ARBA" id="ARBA00022989"/>
    </source>
</evidence>
<dbReference type="Pfam" id="PF04932">
    <property type="entry name" value="Wzy_C"/>
    <property type="match status" value="1"/>
</dbReference>
<feature type="transmembrane region" description="Helical" evidence="5">
    <location>
        <begin position="203"/>
        <end position="220"/>
    </location>
</feature>
<keyword evidence="7" id="KW-0436">Ligase</keyword>
<feature type="domain" description="O-antigen ligase-related" evidence="6">
    <location>
        <begin position="187"/>
        <end position="329"/>
    </location>
</feature>
<proteinExistence type="predicted"/>
<protein>
    <submittedName>
        <fullName evidence="7">O-antigen ligase family protein</fullName>
    </submittedName>
</protein>
<feature type="transmembrane region" description="Helical" evidence="5">
    <location>
        <begin position="9"/>
        <end position="28"/>
    </location>
</feature>
<feature type="transmembrane region" description="Helical" evidence="5">
    <location>
        <begin position="92"/>
        <end position="108"/>
    </location>
</feature>